<name>A0ABQ5GZZ5_9ASTR</name>
<sequence length="124" mass="13472">MRIFFYSSQPTDEADLKIAAGRSLYMAMAYHNELGMQDVVYLEDEREIPLSSNSSALSDPTFVNSALKDLGLVSITLLTTQRAWIVVKGGGDLWEYTASKGGDGGAFVCLVAKGGYGGAFRSWF</sequence>
<evidence type="ECO:0000313" key="1">
    <source>
        <dbReference type="EMBL" id="GJT80869.1"/>
    </source>
</evidence>
<protein>
    <submittedName>
        <fullName evidence="1">Uncharacterized protein</fullName>
    </submittedName>
</protein>
<evidence type="ECO:0000313" key="2">
    <source>
        <dbReference type="Proteomes" id="UP001151760"/>
    </source>
</evidence>
<proteinExistence type="predicted"/>
<accession>A0ABQ5GZZ5</accession>
<keyword evidence="2" id="KW-1185">Reference proteome</keyword>
<dbReference type="Proteomes" id="UP001151760">
    <property type="component" value="Unassembled WGS sequence"/>
</dbReference>
<dbReference type="EMBL" id="BQNB010019031">
    <property type="protein sequence ID" value="GJT80869.1"/>
    <property type="molecule type" value="Genomic_DNA"/>
</dbReference>
<reference evidence="1" key="2">
    <citation type="submission" date="2022-01" db="EMBL/GenBank/DDBJ databases">
        <authorList>
            <person name="Yamashiro T."/>
            <person name="Shiraishi A."/>
            <person name="Satake H."/>
            <person name="Nakayama K."/>
        </authorList>
    </citation>
    <scope>NUCLEOTIDE SEQUENCE</scope>
</reference>
<organism evidence="1 2">
    <name type="scientific">Tanacetum coccineum</name>
    <dbReference type="NCBI Taxonomy" id="301880"/>
    <lineage>
        <taxon>Eukaryota</taxon>
        <taxon>Viridiplantae</taxon>
        <taxon>Streptophyta</taxon>
        <taxon>Embryophyta</taxon>
        <taxon>Tracheophyta</taxon>
        <taxon>Spermatophyta</taxon>
        <taxon>Magnoliopsida</taxon>
        <taxon>eudicotyledons</taxon>
        <taxon>Gunneridae</taxon>
        <taxon>Pentapetalae</taxon>
        <taxon>asterids</taxon>
        <taxon>campanulids</taxon>
        <taxon>Asterales</taxon>
        <taxon>Asteraceae</taxon>
        <taxon>Asteroideae</taxon>
        <taxon>Anthemideae</taxon>
        <taxon>Anthemidinae</taxon>
        <taxon>Tanacetum</taxon>
    </lineage>
</organism>
<reference evidence="1" key="1">
    <citation type="journal article" date="2022" name="Int. J. Mol. Sci.">
        <title>Draft Genome of Tanacetum Coccineum: Genomic Comparison of Closely Related Tanacetum-Family Plants.</title>
        <authorList>
            <person name="Yamashiro T."/>
            <person name="Shiraishi A."/>
            <person name="Nakayama K."/>
            <person name="Satake H."/>
        </authorList>
    </citation>
    <scope>NUCLEOTIDE SEQUENCE</scope>
</reference>
<comment type="caution">
    <text evidence="1">The sequence shown here is derived from an EMBL/GenBank/DDBJ whole genome shotgun (WGS) entry which is preliminary data.</text>
</comment>
<gene>
    <name evidence="1" type="ORF">Tco_1055211</name>
</gene>